<keyword evidence="2" id="KW-0489">Methyltransferase</keyword>
<comment type="caution">
    <text evidence="2">The sequence shown here is derived from an EMBL/GenBank/DDBJ whole genome shotgun (WGS) entry which is preliminary data.</text>
</comment>
<dbReference type="EMBL" id="JANCLU010000010">
    <property type="protein sequence ID" value="MCP8939202.1"/>
    <property type="molecule type" value="Genomic_DNA"/>
</dbReference>
<dbReference type="Pfam" id="PF05050">
    <property type="entry name" value="Methyltransf_21"/>
    <property type="match status" value="1"/>
</dbReference>
<dbReference type="RefSeq" id="WP_254742240.1">
    <property type="nucleotide sequence ID" value="NZ_JANCLU010000010.1"/>
</dbReference>
<evidence type="ECO:0000313" key="3">
    <source>
        <dbReference type="Proteomes" id="UP001205890"/>
    </source>
</evidence>
<dbReference type="GO" id="GO:0032259">
    <property type="term" value="P:methylation"/>
    <property type="evidence" value="ECO:0007669"/>
    <property type="project" value="UniProtKB-KW"/>
</dbReference>
<dbReference type="NCBIfam" id="TIGR01444">
    <property type="entry name" value="fkbM_fam"/>
    <property type="match status" value="1"/>
</dbReference>
<reference evidence="2 3" key="1">
    <citation type="submission" date="2022-07" db="EMBL/GenBank/DDBJ databases">
        <authorList>
            <person name="Li W.-J."/>
            <person name="Deng Q.-Q."/>
        </authorList>
    </citation>
    <scope>NUCLEOTIDE SEQUENCE [LARGE SCALE GENOMIC DNA]</scope>
    <source>
        <strain evidence="2 3">SYSU M60028</strain>
    </source>
</reference>
<dbReference type="InterPro" id="IPR052514">
    <property type="entry name" value="SAM-dependent_MTase"/>
</dbReference>
<dbReference type="InterPro" id="IPR029063">
    <property type="entry name" value="SAM-dependent_MTases_sf"/>
</dbReference>
<sequence>MSSSPQLQDEDAPRLVRLRGRAFTVADDKPTFWAKAEAGLWEPETLEALEALVGPGDAVLDIGAWVGPTALFSAALGARVVAVEADPRAQALLAGNLAANPDLAERVAVVPRAAAAAPGAVRLGAPRKRGDSMSSVLHAGRDNAWEVEAIAPAELVALLPPHRTLLVKIDIEGGEYDLLPALAPALPPSAGALLVAFHPGNLAEAGLPPEAIRERTRAVFAALAGYAPVPLGGAAEAPESLAERVSHAGDTVVFRRHPAARE</sequence>
<dbReference type="SUPFAM" id="SSF53335">
    <property type="entry name" value="S-adenosyl-L-methionine-dependent methyltransferases"/>
    <property type="match status" value="1"/>
</dbReference>
<gene>
    <name evidence="2" type="ORF">NK718_11800</name>
</gene>
<dbReference type="Proteomes" id="UP001205890">
    <property type="component" value="Unassembled WGS sequence"/>
</dbReference>
<dbReference type="PANTHER" id="PTHR34203:SF15">
    <property type="entry name" value="SLL1173 PROTEIN"/>
    <property type="match status" value="1"/>
</dbReference>
<dbReference type="GO" id="GO:0008168">
    <property type="term" value="F:methyltransferase activity"/>
    <property type="evidence" value="ECO:0007669"/>
    <property type="project" value="UniProtKB-KW"/>
</dbReference>
<evidence type="ECO:0000313" key="2">
    <source>
        <dbReference type="EMBL" id="MCP8939202.1"/>
    </source>
</evidence>
<keyword evidence="3" id="KW-1185">Reference proteome</keyword>
<evidence type="ECO:0000259" key="1">
    <source>
        <dbReference type="Pfam" id="PF05050"/>
    </source>
</evidence>
<name>A0ABT1LCI6_9HYPH</name>
<accession>A0ABT1LCI6</accession>
<dbReference type="InterPro" id="IPR006342">
    <property type="entry name" value="FkbM_mtfrase"/>
</dbReference>
<protein>
    <submittedName>
        <fullName evidence="2">FkbM family methyltransferase</fullName>
    </submittedName>
</protein>
<proteinExistence type="predicted"/>
<dbReference type="PANTHER" id="PTHR34203">
    <property type="entry name" value="METHYLTRANSFERASE, FKBM FAMILY PROTEIN"/>
    <property type="match status" value="1"/>
</dbReference>
<organism evidence="2 3">
    <name type="scientific">Alsobacter ponti</name>
    <dbReference type="NCBI Taxonomy" id="2962936"/>
    <lineage>
        <taxon>Bacteria</taxon>
        <taxon>Pseudomonadati</taxon>
        <taxon>Pseudomonadota</taxon>
        <taxon>Alphaproteobacteria</taxon>
        <taxon>Hyphomicrobiales</taxon>
        <taxon>Alsobacteraceae</taxon>
        <taxon>Alsobacter</taxon>
    </lineage>
</organism>
<feature type="domain" description="Methyltransferase FkbM" evidence="1">
    <location>
        <begin position="61"/>
        <end position="183"/>
    </location>
</feature>
<dbReference type="Gene3D" id="3.40.50.150">
    <property type="entry name" value="Vaccinia Virus protein VP39"/>
    <property type="match status" value="1"/>
</dbReference>
<keyword evidence="2" id="KW-0808">Transferase</keyword>